<name>A0ABX8BC78_9BACT</name>
<evidence type="ECO:0000313" key="5">
    <source>
        <dbReference type="Proteomes" id="UP000676506"/>
    </source>
</evidence>
<evidence type="ECO:0000313" key="4">
    <source>
        <dbReference type="EMBL" id="QUW04537.1"/>
    </source>
</evidence>
<dbReference type="Pfam" id="PF04432">
    <property type="entry name" value="FrhB_FdhB_C"/>
    <property type="match status" value="1"/>
</dbReference>
<dbReference type="PANTHER" id="PTHR31332:SF0">
    <property type="entry name" value="7-HYDROXYMETHYL CHLOROPHYLL A REDUCTASE, CHLOROPLASTIC"/>
    <property type="match status" value="1"/>
</dbReference>
<dbReference type="Proteomes" id="UP000676506">
    <property type="component" value="Chromosome 2"/>
</dbReference>
<feature type="domain" description="Coenzyme F420 hydrogenase/dehydrogenase beta subunit N-terminal" evidence="2">
    <location>
        <begin position="79"/>
        <end position="150"/>
    </location>
</feature>
<dbReference type="PANTHER" id="PTHR31332">
    <property type="entry name" value="7-HYDROXYMETHYL CHLOROPHYLL A REDUCTASE, CHLOROPLASTIC"/>
    <property type="match status" value="1"/>
</dbReference>
<dbReference type="Pfam" id="PF04422">
    <property type="entry name" value="FrhB_FdhB_N"/>
    <property type="match status" value="1"/>
</dbReference>
<organism evidence="4 5">
    <name type="scientific">Chloracidobacterium validum</name>
    <dbReference type="NCBI Taxonomy" id="2821543"/>
    <lineage>
        <taxon>Bacteria</taxon>
        <taxon>Pseudomonadati</taxon>
        <taxon>Acidobacteriota</taxon>
        <taxon>Terriglobia</taxon>
        <taxon>Terriglobales</taxon>
        <taxon>Acidobacteriaceae</taxon>
        <taxon>Chloracidobacterium</taxon>
    </lineage>
</organism>
<gene>
    <name evidence="4" type="ORF">J8C06_12185</name>
</gene>
<proteinExistence type="predicted"/>
<dbReference type="InterPro" id="IPR007525">
    <property type="entry name" value="FrhB_FdhB_C"/>
</dbReference>
<sequence>MATPLPVMKLEATKAETTERFSRICSDCGICTSSLRPHVKDACAFLVQKYDELEITVQGHARSADTDELYFGPYEKIFRVRKRRPVGGAQWTGVVTTVAMRALERGLVEGVILTGTEPGTLNKPMPVLARTPEDVLACRGNKFGLSPTLEKIDDAIAAGLKRVMVVGTPCQFHALRVIEPTLPFDDLWCLGILCSDNTTHENYLTFLKSVSKSPDTVVHMEFMPDFRLWMRHVNGEVEKLNFVEIPMHEIGPDLIAPSCRVCFNYTNSLADLSVGYMGGGMPDIQWLLVRNAKGWRLLDLIRDDVELTEPTESGSRTLALKGFLSQLGKPYTKGAPRPVKKLIAFLQRRLGPRGLEFARTRVEMKLAEGLFTVRRKAGHREALLVPRYTYAPLAKYTLPGETQPPTPPASTRRPGRRTPSGKPLKTMAPVSVG</sequence>
<protein>
    <submittedName>
        <fullName evidence="4">Coenzyme F420 hydrogenase/dehydrogenase, beta subunit C-terminal domain</fullName>
    </submittedName>
</protein>
<dbReference type="InterPro" id="IPR045220">
    <property type="entry name" value="FRHB/FDHB/HCAR-like"/>
</dbReference>
<evidence type="ECO:0000259" key="3">
    <source>
        <dbReference type="Pfam" id="PF04432"/>
    </source>
</evidence>
<dbReference type="RefSeq" id="WP_211430426.1">
    <property type="nucleotide sequence ID" value="NZ_CP072649.1"/>
</dbReference>
<evidence type="ECO:0000256" key="1">
    <source>
        <dbReference type="SAM" id="MobiDB-lite"/>
    </source>
</evidence>
<reference evidence="4 5" key="1">
    <citation type="submission" date="2021-03" db="EMBL/GenBank/DDBJ databases">
        <title>Genomic and phenotypic characterization of Chloracidobacterium isolates provides evidence for multiple species.</title>
        <authorList>
            <person name="Saini M.K."/>
            <person name="Costas A.M.G."/>
            <person name="Tank M."/>
            <person name="Bryant D.A."/>
        </authorList>
    </citation>
    <scope>NUCLEOTIDE SEQUENCE [LARGE SCALE GENOMIC DNA]</scope>
    <source>
        <strain evidence="4 5">BV2-C</strain>
    </source>
</reference>
<evidence type="ECO:0000259" key="2">
    <source>
        <dbReference type="Pfam" id="PF04422"/>
    </source>
</evidence>
<accession>A0ABX8BC78</accession>
<feature type="region of interest" description="Disordered" evidence="1">
    <location>
        <begin position="396"/>
        <end position="433"/>
    </location>
</feature>
<dbReference type="InterPro" id="IPR007516">
    <property type="entry name" value="Co_F420_Hydgase/DH_bsu_N"/>
</dbReference>
<dbReference type="EMBL" id="CP072649">
    <property type="protein sequence ID" value="QUW04537.1"/>
    <property type="molecule type" value="Genomic_DNA"/>
</dbReference>
<keyword evidence="5" id="KW-1185">Reference proteome</keyword>
<feature type="domain" description="Coenzyme F420 hydrogenase/dehydrogenase beta subunit C-terminal" evidence="3">
    <location>
        <begin position="161"/>
        <end position="309"/>
    </location>
</feature>